<sequence>KISRNMQVRYTIYFSHTHPTSKGRNVMGTKELFTALSNVRTIVVFLIKSHTCLPNLKAAIHGGKTQISLEIPIKMQQVNRKMPNEATTGMHGIILAHQR</sequence>
<accession>A0A131Z7Z6</accession>
<proteinExistence type="predicted"/>
<dbReference type="AlphaFoldDB" id="A0A131Z7Z6"/>
<reference evidence="1" key="1">
    <citation type="journal article" date="2016" name="Ticks Tick Borne Dis.">
        <title>De novo assembly and annotation of the salivary gland transcriptome of Rhipicephalus appendiculatus male and female ticks during blood feeding.</title>
        <authorList>
            <person name="de Castro M.H."/>
            <person name="de Klerk D."/>
            <person name="Pienaar R."/>
            <person name="Latif A.A."/>
            <person name="Rees D.J."/>
            <person name="Mans B.J."/>
        </authorList>
    </citation>
    <scope>NUCLEOTIDE SEQUENCE</scope>
    <source>
        <tissue evidence="1">Salivary glands</tissue>
    </source>
</reference>
<dbReference type="EMBL" id="GEDV01001140">
    <property type="protein sequence ID" value="JAP87417.1"/>
    <property type="molecule type" value="Transcribed_RNA"/>
</dbReference>
<evidence type="ECO:0000313" key="1">
    <source>
        <dbReference type="EMBL" id="JAP87417.1"/>
    </source>
</evidence>
<organism evidence="1">
    <name type="scientific">Rhipicephalus appendiculatus</name>
    <name type="common">Brown ear tick</name>
    <dbReference type="NCBI Taxonomy" id="34631"/>
    <lineage>
        <taxon>Eukaryota</taxon>
        <taxon>Metazoa</taxon>
        <taxon>Ecdysozoa</taxon>
        <taxon>Arthropoda</taxon>
        <taxon>Chelicerata</taxon>
        <taxon>Arachnida</taxon>
        <taxon>Acari</taxon>
        <taxon>Parasitiformes</taxon>
        <taxon>Ixodida</taxon>
        <taxon>Ixodoidea</taxon>
        <taxon>Ixodidae</taxon>
        <taxon>Rhipicephalinae</taxon>
        <taxon>Rhipicephalus</taxon>
        <taxon>Rhipicephalus</taxon>
    </lineage>
</organism>
<feature type="non-terminal residue" evidence="1">
    <location>
        <position position="1"/>
    </location>
</feature>
<protein>
    <submittedName>
        <fullName evidence="1">Uncharacterized protein</fullName>
    </submittedName>
</protein>
<name>A0A131Z7Z6_RHIAP</name>